<reference evidence="1 2" key="1">
    <citation type="journal article" date="2015" name="Genome Announc.">
        <title>Expanding the biotechnology potential of lactobacilli through comparative genomics of 213 strains and associated genera.</title>
        <authorList>
            <person name="Sun Z."/>
            <person name="Harris H.M."/>
            <person name="McCann A."/>
            <person name="Guo C."/>
            <person name="Argimon S."/>
            <person name="Zhang W."/>
            <person name="Yang X."/>
            <person name="Jeffery I.B."/>
            <person name="Cooney J.C."/>
            <person name="Kagawa T.F."/>
            <person name="Liu W."/>
            <person name="Song Y."/>
            <person name="Salvetti E."/>
            <person name="Wrobel A."/>
            <person name="Rasinkangas P."/>
            <person name="Parkhill J."/>
            <person name="Rea M.C."/>
            <person name="O'Sullivan O."/>
            <person name="Ritari J."/>
            <person name="Douillard F.P."/>
            <person name="Paul Ross R."/>
            <person name="Yang R."/>
            <person name="Briner A.E."/>
            <person name="Felis G.E."/>
            <person name="de Vos W.M."/>
            <person name="Barrangou R."/>
            <person name="Klaenhammer T.R."/>
            <person name="Caufield P.W."/>
            <person name="Cui Y."/>
            <person name="Zhang H."/>
            <person name="O'Toole P.W."/>
        </authorList>
    </citation>
    <scope>NUCLEOTIDE SEQUENCE [LARGE SCALE GENOMIC DNA]</scope>
    <source>
        <strain evidence="1 2">DSM 19682</strain>
    </source>
</reference>
<protein>
    <submittedName>
        <fullName evidence="1">Uncharacterized protein</fullName>
    </submittedName>
</protein>
<organism evidence="1 2">
    <name type="scientific">Companilactobacillus nodensis DSM 19682 = JCM 14932 = NBRC 107160</name>
    <dbReference type="NCBI Taxonomy" id="1423775"/>
    <lineage>
        <taxon>Bacteria</taxon>
        <taxon>Bacillati</taxon>
        <taxon>Bacillota</taxon>
        <taxon>Bacilli</taxon>
        <taxon>Lactobacillales</taxon>
        <taxon>Lactobacillaceae</taxon>
        <taxon>Companilactobacillus</taxon>
    </lineage>
</organism>
<accession>A0A0R1KJT1</accession>
<sequence length="76" mass="8479">MKVNLQSITYQFGDNNETTSIMIQFQGNQGSEYLTSQVSLTGDGLDDLTRKEIEAKARQRLLEITTPAADEEEPAK</sequence>
<proteinExistence type="predicted"/>
<dbReference type="OrthoDB" id="9959508at2"/>
<dbReference type="AlphaFoldDB" id="A0A0R1KJT1"/>
<dbReference type="STRING" id="1423775.FD03_GL002624"/>
<dbReference type="EMBL" id="AZDZ01000006">
    <property type="protein sequence ID" value="KRK80234.1"/>
    <property type="molecule type" value="Genomic_DNA"/>
</dbReference>
<comment type="caution">
    <text evidence="1">The sequence shown here is derived from an EMBL/GenBank/DDBJ whole genome shotgun (WGS) entry which is preliminary data.</text>
</comment>
<evidence type="ECO:0000313" key="2">
    <source>
        <dbReference type="Proteomes" id="UP000051248"/>
    </source>
</evidence>
<dbReference type="Proteomes" id="UP000051248">
    <property type="component" value="Unassembled WGS sequence"/>
</dbReference>
<evidence type="ECO:0000313" key="1">
    <source>
        <dbReference type="EMBL" id="KRK80234.1"/>
    </source>
</evidence>
<dbReference type="RefSeq" id="WP_025025165.1">
    <property type="nucleotide sequence ID" value="NZ_AZDZ01000006.1"/>
</dbReference>
<keyword evidence="2" id="KW-1185">Reference proteome</keyword>
<dbReference type="PATRIC" id="fig|1423775.4.peg.2672"/>
<gene>
    <name evidence="1" type="ORF">FD03_GL002624</name>
</gene>
<name>A0A0R1KJT1_9LACO</name>